<organism evidence="2 3">
    <name type="scientific">Candidatus Nealsonbacteria bacterium RIFOXYB1_FULL_40_15</name>
    <dbReference type="NCBI Taxonomy" id="1801677"/>
    <lineage>
        <taxon>Bacteria</taxon>
        <taxon>Candidatus Nealsoniibacteriota</taxon>
    </lineage>
</organism>
<keyword evidence="1" id="KW-1133">Transmembrane helix</keyword>
<proteinExistence type="predicted"/>
<dbReference type="EMBL" id="MHMM01000012">
    <property type="protein sequence ID" value="OGZ26996.1"/>
    <property type="molecule type" value="Genomic_DNA"/>
</dbReference>
<sequence length="90" mass="10290">MRKQLLDVAVLGMLMLLVFIVIQRPRFNQIPPVSAGKETEYTIVIFQGNIENEKLIELGATQIMRIKGNVPLELRLDPPEIPREELPIQI</sequence>
<dbReference type="Proteomes" id="UP000177740">
    <property type="component" value="Unassembled WGS sequence"/>
</dbReference>
<comment type="caution">
    <text evidence="2">The sequence shown here is derived from an EMBL/GenBank/DDBJ whole genome shotgun (WGS) entry which is preliminary data.</text>
</comment>
<keyword evidence="1" id="KW-0812">Transmembrane</keyword>
<evidence type="ECO:0000256" key="1">
    <source>
        <dbReference type="SAM" id="Phobius"/>
    </source>
</evidence>
<accession>A0A1G2EMH7</accession>
<evidence type="ECO:0000313" key="3">
    <source>
        <dbReference type="Proteomes" id="UP000177740"/>
    </source>
</evidence>
<reference evidence="2 3" key="1">
    <citation type="journal article" date="2016" name="Nat. Commun.">
        <title>Thousands of microbial genomes shed light on interconnected biogeochemical processes in an aquifer system.</title>
        <authorList>
            <person name="Anantharaman K."/>
            <person name="Brown C.T."/>
            <person name="Hug L.A."/>
            <person name="Sharon I."/>
            <person name="Castelle C.J."/>
            <person name="Probst A.J."/>
            <person name="Thomas B.C."/>
            <person name="Singh A."/>
            <person name="Wilkins M.J."/>
            <person name="Karaoz U."/>
            <person name="Brodie E.L."/>
            <person name="Williams K.H."/>
            <person name="Hubbard S.S."/>
            <person name="Banfield J.F."/>
        </authorList>
    </citation>
    <scope>NUCLEOTIDE SEQUENCE [LARGE SCALE GENOMIC DNA]</scope>
</reference>
<gene>
    <name evidence="2" type="ORF">A2365_02745</name>
</gene>
<dbReference type="AlphaFoldDB" id="A0A1G2EMH7"/>
<name>A0A1G2EMH7_9BACT</name>
<protein>
    <submittedName>
        <fullName evidence="2">Uncharacterized protein</fullName>
    </submittedName>
</protein>
<feature type="transmembrane region" description="Helical" evidence="1">
    <location>
        <begin position="5"/>
        <end position="22"/>
    </location>
</feature>
<keyword evidence="1" id="KW-0472">Membrane</keyword>
<evidence type="ECO:0000313" key="2">
    <source>
        <dbReference type="EMBL" id="OGZ26996.1"/>
    </source>
</evidence>